<keyword evidence="3" id="KW-1185">Reference proteome</keyword>
<dbReference type="OrthoDB" id="2960936at2759"/>
<dbReference type="EMBL" id="CAAALY010059406">
    <property type="protein sequence ID" value="VEL22978.1"/>
    <property type="molecule type" value="Genomic_DNA"/>
</dbReference>
<gene>
    <name evidence="2" type="ORF">PXEA_LOCUS16418</name>
</gene>
<reference evidence="2" key="1">
    <citation type="submission" date="2018-11" db="EMBL/GenBank/DDBJ databases">
        <authorList>
            <consortium name="Pathogen Informatics"/>
        </authorList>
    </citation>
    <scope>NUCLEOTIDE SEQUENCE</scope>
</reference>
<sequence length="179" mass="19600">MRARRLDPSCAIGFFCSQPTDISALLDRLPALTALACTPVTRSGPKSSDNFPLFSKKSTIGDSKPADSRFQVASTTASHNTSRPFNSKTFKLDLLDRPNFNTTSQSPPARLIPKRSLIEVFDSPLDLVTSRRIPNKAGNGRLVDMAEHENLKSMFRYLDETSLLVDPEAAIVVSSESAN</sequence>
<protein>
    <submittedName>
        <fullName evidence="2">Uncharacterized protein</fullName>
    </submittedName>
</protein>
<proteinExistence type="predicted"/>
<feature type="compositionally biased region" description="Polar residues" evidence="1">
    <location>
        <begin position="71"/>
        <end position="83"/>
    </location>
</feature>
<dbReference type="AlphaFoldDB" id="A0A448WXW3"/>
<feature type="compositionally biased region" description="Polar residues" evidence="1">
    <location>
        <begin position="41"/>
        <end position="61"/>
    </location>
</feature>
<evidence type="ECO:0000256" key="1">
    <source>
        <dbReference type="SAM" id="MobiDB-lite"/>
    </source>
</evidence>
<comment type="caution">
    <text evidence="2">The sequence shown here is derived from an EMBL/GenBank/DDBJ whole genome shotgun (WGS) entry which is preliminary data.</text>
</comment>
<organism evidence="2 3">
    <name type="scientific">Protopolystoma xenopodis</name>
    <dbReference type="NCBI Taxonomy" id="117903"/>
    <lineage>
        <taxon>Eukaryota</taxon>
        <taxon>Metazoa</taxon>
        <taxon>Spiralia</taxon>
        <taxon>Lophotrochozoa</taxon>
        <taxon>Platyhelminthes</taxon>
        <taxon>Monogenea</taxon>
        <taxon>Polyopisthocotylea</taxon>
        <taxon>Polystomatidea</taxon>
        <taxon>Polystomatidae</taxon>
        <taxon>Protopolystoma</taxon>
    </lineage>
</organism>
<name>A0A448WXW3_9PLAT</name>
<evidence type="ECO:0000313" key="2">
    <source>
        <dbReference type="EMBL" id="VEL22978.1"/>
    </source>
</evidence>
<accession>A0A448WXW3</accession>
<dbReference type="Proteomes" id="UP000784294">
    <property type="component" value="Unassembled WGS sequence"/>
</dbReference>
<feature type="region of interest" description="Disordered" evidence="1">
    <location>
        <begin position="41"/>
        <end position="83"/>
    </location>
</feature>
<evidence type="ECO:0000313" key="3">
    <source>
        <dbReference type="Proteomes" id="UP000784294"/>
    </source>
</evidence>